<proteinExistence type="predicted"/>
<evidence type="ECO:0008006" key="4">
    <source>
        <dbReference type="Google" id="ProtNLM"/>
    </source>
</evidence>
<feature type="compositionally biased region" description="Low complexity" evidence="1">
    <location>
        <begin position="73"/>
        <end position="86"/>
    </location>
</feature>
<dbReference type="EMBL" id="JAFCMP010000002">
    <property type="protein sequence ID" value="KAG5192711.1"/>
    <property type="molecule type" value="Genomic_DNA"/>
</dbReference>
<evidence type="ECO:0000313" key="3">
    <source>
        <dbReference type="Proteomes" id="UP000664859"/>
    </source>
</evidence>
<sequence length="242" mass="27432">MMYETMIAPLAGDNPGKRLSAVSSLDDIDLLRFRSQSSFGFFEDVALDGEDQLSSFIQIDDWREINWKMAQPSSDDAAAGSTSSALPPSPRSASEQESVQFEYINELTVATRTFQSPNGQSVPYAVAIRAFRVISSGGGHAQYQVVVSTQTKVWKCWKRFSDFKLLAEYAKISDLTQTVQAWGEIQSTQRWFRCLEANYLRTKCYYLEKFIGCLLFELPSPSLLLTFVQAPRDILEEERLMR</sequence>
<keyword evidence="3" id="KW-1185">Reference proteome</keyword>
<reference evidence="2" key="1">
    <citation type="submission" date="2021-02" db="EMBL/GenBank/DDBJ databases">
        <title>First Annotated Genome of the Yellow-green Alga Tribonema minus.</title>
        <authorList>
            <person name="Mahan K.M."/>
        </authorList>
    </citation>
    <scope>NUCLEOTIDE SEQUENCE</scope>
    <source>
        <strain evidence="2">UTEX B ZZ1240</strain>
    </source>
</reference>
<evidence type="ECO:0000256" key="1">
    <source>
        <dbReference type="SAM" id="MobiDB-lite"/>
    </source>
</evidence>
<protein>
    <recommendedName>
        <fullName evidence="4">PX domain-containing protein</fullName>
    </recommendedName>
</protein>
<gene>
    <name evidence="2" type="ORF">JKP88DRAFT_292157</name>
</gene>
<evidence type="ECO:0000313" key="2">
    <source>
        <dbReference type="EMBL" id="KAG5192711.1"/>
    </source>
</evidence>
<feature type="region of interest" description="Disordered" evidence="1">
    <location>
        <begin position="73"/>
        <end position="93"/>
    </location>
</feature>
<dbReference type="AlphaFoldDB" id="A0A835ZFA2"/>
<name>A0A835ZFA2_9STRA</name>
<dbReference type="SUPFAM" id="SSF64268">
    <property type="entry name" value="PX domain"/>
    <property type="match status" value="1"/>
</dbReference>
<dbReference type="Gene3D" id="3.30.1520.10">
    <property type="entry name" value="Phox-like domain"/>
    <property type="match status" value="1"/>
</dbReference>
<dbReference type="OrthoDB" id="10292301at2759"/>
<dbReference type="CDD" id="cd06093">
    <property type="entry name" value="PX_domain"/>
    <property type="match status" value="1"/>
</dbReference>
<dbReference type="Proteomes" id="UP000664859">
    <property type="component" value="Unassembled WGS sequence"/>
</dbReference>
<dbReference type="InterPro" id="IPR036871">
    <property type="entry name" value="PX_dom_sf"/>
</dbReference>
<comment type="caution">
    <text evidence="2">The sequence shown here is derived from an EMBL/GenBank/DDBJ whole genome shotgun (WGS) entry which is preliminary data.</text>
</comment>
<organism evidence="2 3">
    <name type="scientific">Tribonema minus</name>
    <dbReference type="NCBI Taxonomy" id="303371"/>
    <lineage>
        <taxon>Eukaryota</taxon>
        <taxon>Sar</taxon>
        <taxon>Stramenopiles</taxon>
        <taxon>Ochrophyta</taxon>
        <taxon>PX clade</taxon>
        <taxon>Xanthophyceae</taxon>
        <taxon>Tribonematales</taxon>
        <taxon>Tribonemataceae</taxon>
        <taxon>Tribonema</taxon>
    </lineage>
</organism>
<accession>A0A835ZFA2</accession>
<dbReference type="GO" id="GO:0035091">
    <property type="term" value="F:phosphatidylinositol binding"/>
    <property type="evidence" value="ECO:0007669"/>
    <property type="project" value="InterPro"/>
</dbReference>